<sequence length="87" mass="9946">MVQNWTAAERLTPLPQLIFSLPECRDQLYRVPAVFGAAMFRCERRRTSGGVCEGDFTRELNSVATAVKPTGLSFIFLLYFIFLFFCI</sequence>
<protein>
    <submittedName>
        <fullName evidence="2">Uncharacterized protein</fullName>
    </submittedName>
</protein>
<feature type="transmembrane region" description="Helical" evidence="1">
    <location>
        <begin position="66"/>
        <end position="86"/>
    </location>
</feature>
<name>A0A0E9X407_ANGAN</name>
<dbReference type="AlphaFoldDB" id="A0A0E9X407"/>
<evidence type="ECO:0000256" key="1">
    <source>
        <dbReference type="SAM" id="Phobius"/>
    </source>
</evidence>
<reference evidence="2" key="1">
    <citation type="submission" date="2014-11" db="EMBL/GenBank/DDBJ databases">
        <authorList>
            <person name="Amaro Gonzalez C."/>
        </authorList>
    </citation>
    <scope>NUCLEOTIDE SEQUENCE</scope>
</reference>
<keyword evidence="1" id="KW-1133">Transmembrane helix</keyword>
<evidence type="ECO:0000313" key="2">
    <source>
        <dbReference type="EMBL" id="JAH96413.1"/>
    </source>
</evidence>
<dbReference type="EMBL" id="GBXM01012164">
    <property type="protein sequence ID" value="JAH96413.1"/>
    <property type="molecule type" value="Transcribed_RNA"/>
</dbReference>
<reference evidence="2" key="2">
    <citation type="journal article" date="2015" name="Fish Shellfish Immunol.">
        <title>Early steps in the European eel (Anguilla anguilla)-Vibrio vulnificus interaction in the gills: Role of the RtxA13 toxin.</title>
        <authorList>
            <person name="Callol A."/>
            <person name="Pajuelo D."/>
            <person name="Ebbesson L."/>
            <person name="Teles M."/>
            <person name="MacKenzie S."/>
            <person name="Amaro C."/>
        </authorList>
    </citation>
    <scope>NUCLEOTIDE SEQUENCE</scope>
</reference>
<keyword evidence="1" id="KW-0812">Transmembrane</keyword>
<keyword evidence="1" id="KW-0472">Membrane</keyword>
<proteinExistence type="predicted"/>
<accession>A0A0E9X407</accession>
<organism evidence="2">
    <name type="scientific">Anguilla anguilla</name>
    <name type="common">European freshwater eel</name>
    <name type="synonym">Muraena anguilla</name>
    <dbReference type="NCBI Taxonomy" id="7936"/>
    <lineage>
        <taxon>Eukaryota</taxon>
        <taxon>Metazoa</taxon>
        <taxon>Chordata</taxon>
        <taxon>Craniata</taxon>
        <taxon>Vertebrata</taxon>
        <taxon>Euteleostomi</taxon>
        <taxon>Actinopterygii</taxon>
        <taxon>Neopterygii</taxon>
        <taxon>Teleostei</taxon>
        <taxon>Anguilliformes</taxon>
        <taxon>Anguillidae</taxon>
        <taxon>Anguilla</taxon>
    </lineage>
</organism>